<dbReference type="GO" id="GO:0004534">
    <property type="term" value="F:5'-3' RNA exonuclease activity"/>
    <property type="evidence" value="ECO:0007669"/>
    <property type="project" value="TreeGrafter"/>
</dbReference>
<evidence type="ECO:0000313" key="2">
    <source>
        <dbReference type="EMBL" id="ACL43295.1"/>
    </source>
</evidence>
<protein>
    <submittedName>
        <fullName evidence="2">PHP domain protein</fullName>
    </submittedName>
</protein>
<dbReference type="InterPro" id="IPR052018">
    <property type="entry name" value="PHP_domain"/>
</dbReference>
<dbReference type="HOGENOM" id="CLU_102570_0_0_3"/>
<dbReference type="PANTHER" id="PTHR42924:SF3">
    <property type="entry name" value="POLYMERASE_HISTIDINOL PHOSPHATASE N-TERMINAL DOMAIN-CONTAINING PROTEIN"/>
    <property type="match status" value="1"/>
</dbReference>
<dbReference type="AlphaFoldDB" id="B8HWZ2"/>
<name>B8HWZ2_CYAP4</name>
<feature type="domain" description="Polymerase/histidinol phosphatase N-terminal" evidence="1">
    <location>
        <begin position="31"/>
        <end position="122"/>
    </location>
</feature>
<reference evidence="2" key="1">
    <citation type="submission" date="2009-01" db="EMBL/GenBank/DDBJ databases">
        <title>Complete sequence of chromosome Cyanothece sp. PCC 7425.</title>
        <authorList>
            <consortium name="US DOE Joint Genome Institute"/>
            <person name="Lucas S."/>
            <person name="Copeland A."/>
            <person name="Lapidus A."/>
            <person name="Glavina del Rio T."/>
            <person name="Dalin E."/>
            <person name="Tice H."/>
            <person name="Bruce D."/>
            <person name="Goodwin L."/>
            <person name="Pitluck S."/>
            <person name="Sims D."/>
            <person name="Meineke L."/>
            <person name="Brettin T."/>
            <person name="Detter J.C."/>
            <person name="Han C."/>
            <person name="Larimer F."/>
            <person name="Land M."/>
            <person name="Hauser L."/>
            <person name="Kyrpides N."/>
            <person name="Ovchinnikova G."/>
            <person name="Liberton M."/>
            <person name="Stoeckel J."/>
            <person name="Banerjee A."/>
            <person name="Singh A."/>
            <person name="Page L."/>
            <person name="Sato H."/>
            <person name="Zhao L."/>
            <person name="Sherman L."/>
            <person name="Pakrasi H."/>
            <person name="Richardson P."/>
        </authorList>
    </citation>
    <scope>NUCLEOTIDE SEQUENCE</scope>
    <source>
        <strain evidence="2">PCC 7425</strain>
    </source>
</reference>
<accession>B8HWZ2</accession>
<dbReference type="Gene3D" id="3.20.20.140">
    <property type="entry name" value="Metal-dependent hydrolases"/>
    <property type="match status" value="1"/>
</dbReference>
<dbReference type="Pfam" id="PF02811">
    <property type="entry name" value="PHP"/>
    <property type="match status" value="1"/>
</dbReference>
<sequence length="228" mass="25293">MTITHPISRESSAALRTVFTRIDAESCPYHYNFHLHTIYSDGRLAPLELMQQAIDHGLQGLAITDHHTAKGYQIARHWLTQKQQEQPEQPIPTLWSGVEISAGLLDAEVHILGYGFEVSHPALVPYLQGYTPMDENYRASNVIQALQAAGGIAILAHPMRYKRSAEQLIPAIAALGIDGVETYYCYTNPKPWHPSPEATKIVGDLARSFGLLETCGTDTHGLDILQRL</sequence>
<dbReference type="InterPro" id="IPR016195">
    <property type="entry name" value="Pol/histidinol_Pase-like"/>
</dbReference>
<gene>
    <name evidence="2" type="ordered locus">Cyan7425_0909</name>
</gene>
<dbReference type="KEGG" id="cyn:Cyan7425_0909"/>
<dbReference type="OrthoDB" id="9804333at2"/>
<dbReference type="InterPro" id="IPR004013">
    <property type="entry name" value="PHP_dom"/>
</dbReference>
<dbReference type="InterPro" id="IPR003141">
    <property type="entry name" value="Pol/His_phosphatase_N"/>
</dbReference>
<dbReference type="SMART" id="SM00481">
    <property type="entry name" value="POLIIIAc"/>
    <property type="match status" value="1"/>
</dbReference>
<evidence type="ECO:0000259" key="1">
    <source>
        <dbReference type="SMART" id="SM00481"/>
    </source>
</evidence>
<dbReference type="EMBL" id="CP001344">
    <property type="protein sequence ID" value="ACL43295.1"/>
    <property type="molecule type" value="Genomic_DNA"/>
</dbReference>
<dbReference type="GO" id="GO:0035312">
    <property type="term" value="F:5'-3' DNA exonuclease activity"/>
    <property type="evidence" value="ECO:0007669"/>
    <property type="project" value="TreeGrafter"/>
</dbReference>
<dbReference type="eggNOG" id="COG0613">
    <property type="taxonomic scope" value="Bacteria"/>
</dbReference>
<proteinExistence type="predicted"/>
<organism evidence="2">
    <name type="scientific">Cyanothece sp. (strain PCC 7425 / ATCC 29141)</name>
    <dbReference type="NCBI Taxonomy" id="395961"/>
    <lineage>
        <taxon>Bacteria</taxon>
        <taxon>Bacillati</taxon>
        <taxon>Cyanobacteriota</taxon>
        <taxon>Cyanophyceae</taxon>
        <taxon>Gomontiellales</taxon>
        <taxon>Cyanothecaceae</taxon>
        <taxon>Cyanothece</taxon>
    </lineage>
</organism>
<dbReference type="SUPFAM" id="SSF89550">
    <property type="entry name" value="PHP domain-like"/>
    <property type="match status" value="1"/>
</dbReference>
<dbReference type="STRING" id="395961.Cyan7425_0909"/>
<dbReference type="PANTHER" id="PTHR42924">
    <property type="entry name" value="EXONUCLEASE"/>
    <property type="match status" value="1"/>
</dbReference>
<dbReference type="CDD" id="cd07438">
    <property type="entry name" value="PHP_HisPPase_AMP"/>
    <property type="match status" value="1"/>
</dbReference>